<dbReference type="AlphaFoldDB" id="A0AAE1NVY7"/>
<name>A0AAE1NVY7_9EUCA</name>
<organism evidence="1 2">
    <name type="scientific">Petrolisthes manimaculis</name>
    <dbReference type="NCBI Taxonomy" id="1843537"/>
    <lineage>
        <taxon>Eukaryota</taxon>
        <taxon>Metazoa</taxon>
        <taxon>Ecdysozoa</taxon>
        <taxon>Arthropoda</taxon>
        <taxon>Crustacea</taxon>
        <taxon>Multicrustacea</taxon>
        <taxon>Malacostraca</taxon>
        <taxon>Eumalacostraca</taxon>
        <taxon>Eucarida</taxon>
        <taxon>Decapoda</taxon>
        <taxon>Pleocyemata</taxon>
        <taxon>Anomura</taxon>
        <taxon>Galatheoidea</taxon>
        <taxon>Porcellanidae</taxon>
        <taxon>Petrolisthes</taxon>
    </lineage>
</organism>
<accession>A0AAE1NVY7</accession>
<sequence length="116" mass="13374">MFSNPRRTDSIRIRLHGLRQIERKGKGQHYPASIRISIKKPVVWFGRVVYIGKDHGRYQFKTNRTNGEWTIEDPGLAAGQGGGMSFRFRRPRYFTLPGPEPVTVTIKVYTKLGALW</sequence>
<evidence type="ECO:0000313" key="1">
    <source>
        <dbReference type="EMBL" id="KAK4296489.1"/>
    </source>
</evidence>
<protein>
    <submittedName>
        <fullName evidence="1">Uncharacterized protein</fullName>
    </submittedName>
</protein>
<reference evidence="1" key="1">
    <citation type="submission" date="2023-11" db="EMBL/GenBank/DDBJ databases">
        <title>Genome assemblies of two species of porcelain crab, Petrolisthes cinctipes and Petrolisthes manimaculis (Anomura: Porcellanidae).</title>
        <authorList>
            <person name="Angst P."/>
        </authorList>
    </citation>
    <scope>NUCLEOTIDE SEQUENCE</scope>
    <source>
        <strain evidence="1">PB745_02</strain>
        <tissue evidence="1">Gill</tissue>
    </source>
</reference>
<keyword evidence="2" id="KW-1185">Reference proteome</keyword>
<proteinExistence type="predicted"/>
<evidence type="ECO:0000313" key="2">
    <source>
        <dbReference type="Proteomes" id="UP001292094"/>
    </source>
</evidence>
<dbReference type="EMBL" id="JAWZYT010003841">
    <property type="protein sequence ID" value="KAK4296489.1"/>
    <property type="molecule type" value="Genomic_DNA"/>
</dbReference>
<dbReference type="Proteomes" id="UP001292094">
    <property type="component" value="Unassembled WGS sequence"/>
</dbReference>
<gene>
    <name evidence="1" type="ORF">Pmani_031020</name>
</gene>
<comment type="caution">
    <text evidence="1">The sequence shown here is derived from an EMBL/GenBank/DDBJ whole genome shotgun (WGS) entry which is preliminary data.</text>
</comment>